<evidence type="ECO:0000313" key="16">
    <source>
        <dbReference type="EMBL" id="BAJ51215.1"/>
    </source>
</evidence>
<dbReference type="GO" id="GO:0046872">
    <property type="term" value="F:metal ion binding"/>
    <property type="evidence" value="ECO:0007669"/>
    <property type="project" value="UniProtKB-KW"/>
</dbReference>
<name>E6N845_CALS0</name>
<dbReference type="BioCyc" id="CCAL311458:G131R-1382-MONOMER"/>
<comment type="catalytic activity">
    <reaction evidence="11">
        <text>N(6)-(pyridoxal phosphate)-L-lysyl-[4-amino-5-hydroxymethyl-2-methylpyrimidine phosphate synthase] + L-histidyl-[4-amino-5-hydroxymethyl-2-methylpyrimidine phosphate synthase] + 2 Fe(3+) + 4 H2O = L-lysyl-[4-amino-5-hydroxymethyl-2-methylpyrimidine phosphate synthase] + (2S)-2-amino-5-hydroxy-4-oxopentanoyl-[4-amino-5-hydroxymethyl-2-methylpyrimidine phosphate synthase] + 4-amino-2-methyl-5-(phosphooxymethyl)pyrimidine + 3-oxopropanoate + 2 Fe(2+) + 2 H(+)</text>
        <dbReference type="Rhea" id="RHEA:65756"/>
        <dbReference type="Rhea" id="RHEA-COMP:16892"/>
        <dbReference type="Rhea" id="RHEA-COMP:16893"/>
        <dbReference type="Rhea" id="RHEA-COMP:16894"/>
        <dbReference type="Rhea" id="RHEA-COMP:16895"/>
        <dbReference type="ChEBI" id="CHEBI:15377"/>
        <dbReference type="ChEBI" id="CHEBI:15378"/>
        <dbReference type="ChEBI" id="CHEBI:29033"/>
        <dbReference type="ChEBI" id="CHEBI:29034"/>
        <dbReference type="ChEBI" id="CHEBI:29969"/>
        <dbReference type="ChEBI" id="CHEBI:29979"/>
        <dbReference type="ChEBI" id="CHEBI:33190"/>
        <dbReference type="ChEBI" id="CHEBI:58354"/>
        <dbReference type="ChEBI" id="CHEBI:143915"/>
        <dbReference type="ChEBI" id="CHEBI:157692"/>
    </reaction>
    <physiologicalReaction direction="left-to-right" evidence="11">
        <dbReference type="Rhea" id="RHEA:65757"/>
    </physiologicalReaction>
</comment>
<dbReference type="InterPro" id="IPR015168">
    <property type="entry name" value="SsuA/THI5"/>
</dbReference>
<protein>
    <recommendedName>
        <fullName evidence="10">Thiamine pyrimidine synthase</fullName>
    </recommendedName>
</protein>
<dbReference type="PANTHER" id="PTHR31528">
    <property type="entry name" value="4-AMINO-5-HYDROXYMETHYL-2-METHYLPYRIMIDINE PHOSPHATE SYNTHASE THI11-RELATED"/>
    <property type="match status" value="1"/>
</dbReference>
<dbReference type="GO" id="GO:0009228">
    <property type="term" value="P:thiamine biosynthetic process"/>
    <property type="evidence" value="ECO:0007669"/>
    <property type="project" value="UniProtKB-KW"/>
</dbReference>
<evidence type="ECO:0000313" key="17">
    <source>
        <dbReference type="Proteomes" id="UP000008120"/>
    </source>
</evidence>
<evidence type="ECO:0000256" key="8">
    <source>
        <dbReference type="ARBA" id="ARBA00022977"/>
    </source>
</evidence>
<dbReference type="SUPFAM" id="SSF53850">
    <property type="entry name" value="Periplasmic binding protein-like II"/>
    <property type="match status" value="1"/>
</dbReference>
<evidence type="ECO:0000256" key="6">
    <source>
        <dbReference type="ARBA" id="ARBA00022723"/>
    </source>
</evidence>
<organism evidence="14 17">
    <name type="scientific">Caldiarchaeum subterraneum</name>
    <dbReference type="NCBI Taxonomy" id="311458"/>
    <lineage>
        <taxon>Archaea</taxon>
        <taxon>Nitrososphaerota</taxon>
        <taxon>Candidatus Caldarchaeales</taxon>
        <taxon>Candidatus Caldarchaeaceae</taxon>
        <taxon>Candidatus Caldarchaeum</taxon>
    </lineage>
</organism>
<dbReference type="EMBL" id="AP011898">
    <property type="protein sequence ID" value="BAJ49644.1"/>
    <property type="molecule type" value="Genomic_DNA"/>
</dbReference>
<proteinExistence type="inferred from homology"/>
<keyword evidence="12" id="KW-0472">Membrane</keyword>
<accession>E6N845</accession>
<evidence type="ECO:0000259" key="13">
    <source>
        <dbReference type="Pfam" id="PF09084"/>
    </source>
</evidence>
<sequence>MNCCAMVAVRVLGVAVVFLVIGLVAGIFISPIVMPPPRTEVVSIKFVLDWAIQGPQAPFVVALEKGYFAQEGLAVIVDRGYGSADAVTKVASGAYQMGYGSLDAMIEFNVKNPGKELIAVYIVLNNPPYSVITLKGKGINSPKDLEGKKIGAPEGDAPRRLFPVFAKATGIDPNKVEWVSMSPPLREPSLVKGEVDAITGFYFTGYLNLLALNVNPNDIIAFKYTDYGVELYGNAIMVRKDFMQQYPDAVAKFVRAVNRAFKEVIANPEMAADFVKQRDPLVDRNVELERLKLAIKDNMVTEEVKRNGLGAVDRARLERAIKSVVDAFGLPRTPSVDEVFTDRFLPPKEERTI</sequence>
<dbReference type="PANTHER" id="PTHR31528:SF1">
    <property type="entry name" value="4-AMINO-5-HYDROXYMETHYL-2-METHYLPYRIMIDINE PHOSPHATE SYNTHASE THI11-RELATED"/>
    <property type="match status" value="1"/>
</dbReference>
<evidence type="ECO:0000313" key="14">
    <source>
        <dbReference type="EMBL" id="BAJ48464.1"/>
    </source>
</evidence>
<keyword evidence="8" id="KW-0784">Thiamine biosynthesis</keyword>
<evidence type="ECO:0000313" key="15">
    <source>
        <dbReference type="EMBL" id="BAJ49644.1"/>
    </source>
</evidence>
<dbReference type="AlphaFoldDB" id="E6N845"/>
<evidence type="ECO:0000256" key="3">
    <source>
        <dbReference type="ARBA" id="ARBA00009406"/>
    </source>
</evidence>
<dbReference type="Gene3D" id="3.40.190.10">
    <property type="entry name" value="Periplasmic binding protein-like II"/>
    <property type="match status" value="2"/>
</dbReference>
<keyword evidence="6" id="KW-0479">Metal-binding</keyword>
<comment type="function">
    <text evidence="1">Responsible for the formation of the pyrimidine heterocycle in the thiamine biosynthesis pathway. Catalyzes the formation of hydroxymethylpyrimidine phosphate (HMP-P) from histidine and pyridoxal phosphate (PLP). The protein uses PLP and the active site histidine to form HMP-P, generating an inactive enzyme. The enzyme can only undergo a single turnover, which suggests it is a suicide enzyme.</text>
</comment>
<comment type="similarity">
    <text evidence="3">Belongs to the NMT1/THI5 family.</text>
</comment>
<gene>
    <name evidence="16" type="ORF">CSUB_C1364</name>
    <name evidence="14" type="ORF">HGMM_F50B05C15</name>
    <name evidence="15" type="ORF">HGMM_F53G09C38</name>
</gene>
<feature type="transmembrane region" description="Helical" evidence="12">
    <location>
        <begin position="7"/>
        <end position="29"/>
    </location>
</feature>
<dbReference type="EMBL" id="BA000048">
    <property type="protein sequence ID" value="BAJ51215.1"/>
    <property type="molecule type" value="Genomic_DNA"/>
</dbReference>
<reference evidence="14 17" key="1">
    <citation type="journal article" date="2005" name="Environ. Microbiol.">
        <title>Genetic and functional properties of uncultivated thermophilic crenarchaeotes from a subsurface gold mine as revealed by analysis of genome fragments.</title>
        <authorList>
            <person name="Nunoura T."/>
            <person name="Hirayama H."/>
            <person name="Takami H."/>
            <person name="Oida H."/>
            <person name="Nishi S."/>
            <person name="Shimamura S."/>
            <person name="Suzuki Y."/>
            <person name="Inagaki F."/>
            <person name="Takai K."/>
            <person name="Nealson K.H."/>
            <person name="Horikoshi K."/>
        </authorList>
    </citation>
    <scope>NUCLEOTIDE SEQUENCE [LARGE SCALE GENOMIC DNA]</scope>
</reference>
<keyword evidence="9" id="KW-0408">Iron</keyword>
<evidence type="ECO:0000256" key="12">
    <source>
        <dbReference type="SAM" id="Phobius"/>
    </source>
</evidence>
<dbReference type="GO" id="GO:0016740">
    <property type="term" value="F:transferase activity"/>
    <property type="evidence" value="ECO:0007669"/>
    <property type="project" value="UniProtKB-KW"/>
</dbReference>
<evidence type="ECO:0000256" key="1">
    <source>
        <dbReference type="ARBA" id="ARBA00003469"/>
    </source>
</evidence>
<evidence type="ECO:0000256" key="11">
    <source>
        <dbReference type="ARBA" id="ARBA00048179"/>
    </source>
</evidence>
<dbReference type="STRING" id="311458.CSUB_C1364"/>
<evidence type="ECO:0000256" key="9">
    <source>
        <dbReference type="ARBA" id="ARBA00023004"/>
    </source>
</evidence>
<dbReference type="Pfam" id="PF09084">
    <property type="entry name" value="NMT1"/>
    <property type="match status" value="1"/>
</dbReference>
<comment type="subunit">
    <text evidence="4">Homodimer.</text>
</comment>
<evidence type="ECO:0000256" key="4">
    <source>
        <dbReference type="ARBA" id="ARBA00011738"/>
    </source>
</evidence>
<evidence type="ECO:0000256" key="2">
    <source>
        <dbReference type="ARBA" id="ARBA00004948"/>
    </source>
</evidence>
<keyword evidence="12" id="KW-1133">Transmembrane helix</keyword>
<evidence type="ECO:0000256" key="7">
    <source>
        <dbReference type="ARBA" id="ARBA00022898"/>
    </source>
</evidence>
<evidence type="ECO:0000256" key="5">
    <source>
        <dbReference type="ARBA" id="ARBA00022679"/>
    </source>
</evidence>
<comment type="pathway">
    <text evidence="2">Cofactor biosynthesis; thiamine diphosphate biosynthesis.</text>
</comment>
<evidence type="ECO:0000256" key="10">
    <source>
        <dbReference type="ARBA" id="ARBA00033171"/>
    </source>
</evidence>
<keyword evidence="5" id="KW-0808">Transferase</keyword>
<reference evidence="14 17" key="2">
    <citation type="journal article" date="2011" name="Nucleic Acids Res.">
        <title>Insights into the evolution of Archaea and eukaryotic protein modifier systems revealed by the genome of a novel archaeal group.</title>
        <authorList>
            <person name="Nunoura T."/>
            <person name="Takaki Y."/>
            <person name="Kakuta J."/>
            <person name="Nishi S."/>
            <person name="Sugahara J."/>
            <person name="Kazama H."/>
            <person name="Chee G."/>
            <person name="Hattori M."/>
            <person name="Kanai A."/>
            <person name="Atomi H."/>
            <person name="Takai K."/>
            <person name="Takami H."/>
        </authorList>
    </citation>
    <scope>NUCLEOTIDE SEQUENCE [LARGE SCALE GENOMIC DNA]</scope>
</reference>
<feature type="domain" description="SsuA/THI5-like" evidence="13">
    <location>
        <begin position="57"/>
        <end position="271"/>
    </location>
</feature>
<dbReference type="Proteomes" id="UP000008120">
    <property type="component" value="Chromosome"/>
</dbReference>
<dbReference type="EMBL" id="AP011866">
    <property type="protein sequence ID" value="BAJ48464.1"/>
    <property type="molecule type" value="Genomic_DNA"/>
</dbReference>
<keyword evidence="7" id="KW-0663">Pyridoxal phosphate</keyword>
<keyword evidence="12" id="KW-0812">Transmembrane</keyword>
<dbReference type="InterPro" id="IPR027939">
    <property type="entry name" value="NMT1/THI5"/>
</dbReference>
<dbReference type="KEGG" id="csu:CSUB_C1364"/>